<keyword evidence="1" id="KW-0812">Transmembrane</keyword>
<proteinExistence type="predicted"/>
<comment type="caution">
    <text evidence="2">The sequence shown here is derived from an EMBL/GenBank/DDBJ whole genome shotgun (WGS) entry which is preliminary data.</text>
</comment>
<sequence length="131" mass="14415">MSKEDQINLISYANLFTSLLVAYLGAQEITIQARRVLSQPQIITLLYWCCGNSSLTQARDNWPYHIIYGQLDPLVLYGLLANSPPHQPQPITFAFGRGGSFQSSRGLWPLGPTPYISGAFRPPTASMACGP</sequence>
<keyword evidence="3" id="KW-1185">Reference proteome</keyword>
<protein>
    <submittedName>
        <fullName evidence="2">Uncharacterized protein</fullName>
    </submittedName>
</protein>
<name>A0A9Q3FKG4_9BASI</name>
<keyword evidence="1" id="KW-1133">Transmembrane helix</keyword>
<evidence type="ECO:0000313" key="2">
    <source>
        <dbReference type="EMBL" id="MBW0541638.1"/>
    </source>
</evidence>
<feature type="transmembrane region" description="Helical" evidence="1">
    <location>
        <begin position="6"/>
        <end position="26"/>
    </location>
</feature>
<dbReference type="Proteomes" id="UP000765509">
    <property type="component" value="Unassembled WGS sequence"/>
</dbReference>
<evidence type="ECO:0000256" key="1">
    <source>
        <dbReference type="SAM" id="Phobius"/>
    </source>
</evidence>
<organism evidence="2 3">
    <name type="scientific">Austropuccinia psidii MF-1</name>
    <dbReference type="NCBI Taxonomy" id="1389203"/>
    <lineage>
        <taxon>Eukaryota</taxon>
        <taxon>Fungi</taxon>
        <taxon>Dikarya</taxon>
        <taxon>Basidiomycota</taxon>
        <taxon>Pucciniomycotina</taxon>
        <taxon>Pucciniomycetes</taxon>
        <taxon>Pucciniales</taxon>
        <taxon>Sphaerophragmiaceae</taxon>
        <taxon>Austropuccinia</taxon>
    </lineage>
</organism>
<accession>A0A9Q3FKG4</accession>
<keyword evidence="1" id="KW-0472">Membrane</keyword>
<dbReference type="EMBL" id="AVOT02046315">
    <property type="protein sequence ID" value="MBW0541638.1"/>
    <property type="molecule type" value="Genomic_DNA"/>
</dbReference>
<evidence type="ECO:0000313" key="3">
    <source>
        <dbReference type="Proteomes" id="UP000765509"/>
    </source>
</evidence>
<gene>
    <name evidence="2" type="ORF">O181_081353</name>
</gene>
<dbReference type="AlphaFoldDB" id="A0A9Q3FKG4"/>
<reference evidence="2" key="1">
    <citation type="submission" date="2021-03" db="EMBL/GenBank/DDBJ databases">
        <title>Draft genome sequence of rust myrtle Austropuccinia psidii MF-1, a brazilian biotype.</title>
        <authorList>
            <person name="Quecine M.C."/>
            <person name="Pachon D.M.R."/>
            <person name="Bonatelli M.L."/>
            <person name="Correr F.H."/>
            <person name="Franceschini L.M."/>
            <person name="Leite T.F."/>
            <person name="Margarido G.R.A."/>
            <person name="Almeida C.A."/>
            <person name="Ferrarezi J.A."/>
            <person name="Labate C.A."/>
        </authorList>
    </citation>
    <scope>NUCLEOTIDE SEQUENCE</scope>
    <source>
        <strain evidence="2">MF-1</strain>
    </source>
</reference>